<keyword evidence="4" id="KW-0732">Signal</keyword>
<evidence type="ECO:0000256" key="7">
    <source>
        <dbReference type="ARBA" id="ARBA00023139"/>
    </source>
</evidence>
<feature type="domain" description="Major fimbrial subunit protein N-terminal" evidence="13">
    <location>
        <begin position="35"/>
        <end position="177"/>
    </location>
</feature>
<organism evidence="15 16">
    <name type="scientific">Porphyromonas levii</name>
    <dbReference type="NCBI Taxonomy" id="28114"/>
    <lineage>
        <taxon>Bacteria</taxon>
        <taxon>Pseudomonadati</taxon>
        <taxon>Bacteroidota</taxon>
        <taxon>Bacteroidia</taxon>
        <taxon>Bacteroidales</taxon>
        <taxon>Porphyromonadaceae</taxon>
        <taxon>Porphyromonas</taxon>
    </lineage>
</organism>
<comment type="caution">
    <text evidence="15">The sequence shown here is derived from an EMBL/GenBank/DDBJ whole genome shotgun (WGS) entry which is preliminary data.</text>
</comment>
<evidence type="ECO:0000256" key="6">
    <source>
        <dbReference type="ARBA" id="ARBA00023136"/>
    </source>
</evidence>
<dbReference type="GO" id="GO:0009279">
    <property type="term" value="C:cell outer membrane"/>
    <property type="evidence" value="ECO:0007669"/>
    <property type="project" value="UniProtKB-SubCell"/>
</dbReference>
<evidence type="ECO:0000256" key="8">
    <source>
        <dbReference type="ARBA" id="ARBA00023237"/>
    </source>
</evidence>
<name>A0A4Y8WRG4_9PORP</name>
<evidence type="ECO:0000259" key="13">
    <source>
        <dbReference type="Pfam" id="PF06321"/>
    </source>
</evidence>
<evidence type="ECO:0000256" key="9">
    <source>
        <dbReference type="ARBA" id="ARBA00023263"/>
    </source>
</evidence>
<dbReference type="Pfam" id="PF22492">
    <property type="entry name" value="FimA4_C"/>
    <property type="match status" value="1"/>
</dbReference>
<dbReference type="EMBL" id="SPNC01000007">
    <property type="protein sequence ID" value="TFH97095.1"/>
    <property type="molecule type" value="Genomic_DNA"/>
</dbReference>
<dbReference type="Pfam" id="PF06321">
    <property type="entry name" value="P_gingi_FimA"/>
    <property type="match status" value="1"/>
</dbReference>
<comment type="function">
    <text evidence="12">Structural subunit of the major fimbriae. These long, filamentous pili are attached to the cell surface; they mediate biofilm formation, adhesion onto host cells and onto other bacteria that are part of the oral microbiome. They play an important role in the invasion of periodontal tissues. Fimbriae and their constituents are major virulence factors. FimA proteins from different strains have highly divergent sequences, and this has been used for classification. The sequence-based classification correlates with pathogenicity.</text>
</comment>
<evidence type="ECO:0000313" key="16">
    <source>
        <dbReference type="Proteomes" id="UP000297225"/>
    </source>
</evidence>
<accession>A0A4Y8WRG4</accession>
<comment type="similarity">
    <text evidence="3">Belongs to the bacteroidetes fimbrillin superfamily. FimA/Mfa1 family.</text>
</comment>
<keyword evidence="5" id="KW-0843">Virulence</keyword>
<keyword evidence="10" id="KW-0449">Lipoprotein</keyword>
<protein>
    <recommendedName>
        <fullName evidence="11">Fimbrillin</fullName>
    </recommendedName>
</protein>
<dbReference type="InterPro" id="IPR029141">
    <property type="entry name" value="FimA_N"/>
</dbReference>
<keyword evidence="9" id="KW-0281">Fimbrium</keyword>
<dbReference type="GO" id="GO:0007155">
    <property type="term" value="P:cell adhesion"/>
    <property type="evidence" value="ECO:0007669"/>
    <property type="project" value="InterPro"/>
</dbReference>
<evidence type="ECO:0000256" key="10">
    <source>
        <dbReference type="ARBA" id="ARBA00023288"/>
    </source>
</evidence>
<evidence type="ECO:0000256" key="5">
    <source>
        <dbReference type="ARBA" id="ARBA00023026"/>
    </source>
</evidence>
<comment type="subcellular location">
    <subcellularLocation>
        <location evidence="1">Cell outer membrane</location>
    </subcellularLocation>
    <subcellularLocation>
        <location evidence="2">Fimbrium</location>
    </subcellularLocation>
</comment>
<dbReference type="Proteomes" id="UP000297225">
    <property type="component" value="Unassembled WGS sequence"/>
</dbReference>
<keyword evidence="8" id="KW-0998">Cell outer membrane</keyword>
<reference evidence="15 16" key="1">
    <citation type="submission" date="2019-03" db="EMBL/GenBank/DDBJ databases">
        <title>Porphyromonas levii Isolated from the Uterus of Dairy Cows.</title>
        <authorList>
            <person name="Francis A.M."/>
        </authorList>
    </citation>
    <scope>NUCLEOTIDE SEQUENCE [LARGE SCALE GENOMIC DNA]</scope>
    <source>
        <strain evidence="15 16">AF5678</strain>
    </source>
</reference>
<evidence type="ECO:0000259" key="14">
    <source>
        <dbReference type="Pfam" id="PF22492"/>
    </source>
</evidence>
<keyword evidence="7" id="KW-0564">Palmitate</keyword>
<dbReference type="RefSeq" id="WP_134848859.1">
    <property type="nucleotide sequence ID" value="NZ_CP197400.1"/>
</dbReference>
<dbReference type="OrthoDB" id="1049870at2"/>
<dbReference type="PROSITE" id="PS51257">
    <property type="entry name" value="PROKAR_LIPOPROTEIN"/>
    <property type="match status" value="1"/>
</dbReference>
<keyword evidence="16" id="KW-1185">Reference proteome</keyword>
<dbReference type="GO" id="GO:0005198">
    <property type="term" value="F:structural molecule activity"/>
    <property type="evidence" value="ECO:0007669"/>
    <property type="project" value="InterPro"/>
</dbReference>
<keyword evidence="6" id="KW-0472">Membrane</keyword>
<proteinExistence type="inferred from homology"/>
<gene>
    <name evidence="15" type="ORF">E4P47_00945</name>
</gene>
<evidence type="ECO:0000256" key="12">
    <source>
        <dbReference type="ARBA" id="ARBA00045723"/>
    </source>
</evidence>
<feature type="domain" description="Major fimbrium subunit FimA C-terminal" evidence="14">
    <location>
        <begin position="180"/>
        <end position="386"/>
    </location>
</feature>
<evidence type="ECO:0000313" key="15">
    <source>
        <dbReference type="EMBL" id="TFH97095.1"/>
    </source>
</evidence>
<dbReference type="InterPro" id="IPR008110">
    <property type="entry name" value="Fimbrillin"/>
</dbReference>
<evidence type="ECO:0000256" key="2">
    <source>
        <dbReference type="ARBA" id="ARBA00004561"/>
    </source>
</evidence>
<evidence type="ECO:0000256" key="4">
    <source>
        <dbReference type="ARBA" id="ARBA00022729"/>
    </source>
</evidence>
<sequence>MKKSLFMAGLMSLAMVALVGCNKENNAPSADGAEATVSIKLQGAQMRAATYEPGKGDADKKIYTLAAMVYNGDVQEAYKAADADATEITDIRCTAGDRKLVVVANFGTEKLEGLSLTELQAKTLELATAQQNPESKLHMMTSEVQGVVIAAGKNVYGKKTDDPNDNEINAEKPLMITHVHAGMEFQKITVDFKSTFAAKYSINLEEQTKIIGLIVKKQSKIFGNPLAFGDKFVYGEEHFGISDKKYTPAKENYTEEVSLMKPFLKDDYTSAGFYILENNSDKHPTILTLKTPLLDNTGKALEGTAKDQAIAAGYCDEEGFTYYPVLVNWTKDGYTYVEGDNNKRNVIERNHKYQISMNITGPGTNQPEDPTNEPATLDVTITVAPWVLVAQNVEW</sequence>
<evidence type="ECO:0000256" key="1">
    <source>
        <dbReference type="ARBA" id="ARBA00004442"/>
    </source>
</evidence>
<evidence type="ECO:0000256" key="11">
    <source>
        <dbReference type="ARBA" id="ARBA00029664"/>
    </source>
</evidence>
<dbReference type="PRINTS" id="PR01737">
    <property type="entry name" value="FIMBRILLIN"/>
</dbReference>
<evidence type="ECO:0000256" key="3">
    <source>
        <dbReference type="ARBA" id="ARBA00006011"/>
    </source>
</evidence>
<dbReference type="Gene3D" id="2.60.40.2580">
    <property type="match status" value="1"/>
</dbReference>
<dbReference type="Gene3D" id="2.60.40.3690">
    <property type="match status" value="1"/>
</dbReference>
<dbReference type="GO" id="GO:0009289">
    <property type="term" value="C:pilus"/>
    <property type="evidence" value="ECO:0007669"/>
    <property type="project" value="UniProtKB-SubCell"/>
</dbReference>
<dbReference type="InterPro" id="IPR053878">
    <property type="entry name" value="FimA_C"/>
</dbReference>
<dbReference type="AlphaFoldDB" id="A0A4Y8WRG4"/>